<dbReference type="AlphaFoldDB" id="A0A6A6V9T4"/>
<gene>
    <name evidence="2" type="ORF">M011DRAFT_494446</name>
</gene>
<proteinExistence type="predicted"/>
<evidence type="ECO:0000313" key="3">
    <source>
        <dbReference type="Proteomes" id="UP000799440"/>
    </source>
</evidence>
<evidence type="ECO:0008006" key="4">
    <source>
        <dbReference type="Google" id="ProtNLM"/>
    </source>
</evidence>
<dbReference type="Proteomes" id="UP000799440">
    <property type="component" value="Unassembled WGS sequence"/>
</dbReference>
<reference evidence="2" key="1">
    <citation type="journal article" date="2020" name="Stud. Mycol.">
        <title>101 Dothideomycetes genomes: a test case for predicting lifestyles and emergence of pathogens.</title>
        <authorList>
            <person name="Haridas S."/>
            <person name="Albert R."/>
            <person name="Binder M."/>
            <person name="Bloem J."/>
            <person name="Labutti K."/>
            <person name="Salamov A."/>
            <person name="Andreopoulos B."/>
            <person name="Baker S."/>
            <person name="Barry K."/>
            <person name="Bills G."/>
            <person name="Bluhm B."/>
            <person name="Cannon C."/>
            <person name="Castanera R."/>
            <person name="Culley D."/>
            <person name="Daum C."/>
            <person name="Ezra D."/>
            <person name="Gonzalez J."/>
            <person name="Henrissat B."/>
            <person name="Kuo A."/>
            <person name="Liang C."/>
            <person name="Lipzen A."/>
            <person name="Lutzoni F."/>
            <person name="Magnuson J."/>
            <person name="Mondo S."/>
            <person name="Nolan M."/>
            <person name="Ohm R."/>
            <person name="Pangilinan J."/>
            <person name="Park H.-J."/>
            <person name="Ramirez L."/>
            <person name="Alfaro M."/>
            <person name="Sun H."/>
            <person name="Tritt A."/>
            <person name="Yoshinaga Y."/>
            <person name="Zwiers L.-H."/>
            <person name="Turgeon B."/>
            <person name="Goodwin S."/>
            <person name="Spatafora J."/>
            <person name="Crous P."/>
            <person name="Grigoriev I."/>
        </authorList>
    </citation>
    <scope>NUCLEOTIDE SEQUENCE</scope>
    <source>
        <strain evidence="2">CBS 119925</strain>
    </source>
</reference>
<dbReference type="OrthoDB" id="74545at2759"/>
<protein>
    <recommendedName>
        <fullName evidence="4">Reverse transcriptase domain-containing protein</fullName>
    </recommendedName>
</protein>
<feature type="region of interest" description="Disordered" evidence="1">
    <location>
        <begin position="420"/>
        <end position="451"/>
    </location>
</feature>
<dbReference type="PANTHER" id="PTHR37015">
    <property type="entry name" value="REVERSE TRANSCRIPTASE DOMAIN-CONTAINING PROTEIN"/>
    <property type="match status" value="1"/>
</dbReference>
<keyword evidence="3" id="KW-1185">Reference proteome</keyword>
<evidence type="ECO:0000313" key="2">
    <source>
        <dbReference type="EMBL" id="KAF2747295.1"/>
    </source>
</evidence>
<evidence type="ECO:0000256" key="1">
    <source>
        <dbReference type="SAM" id="MobiDB-lite"/>
    </source>
</evidence>
<organism evidence="2 3">
    <name type="scientific">Sporormia fimetaria CBS 119925</name>
    <dbReference type="NCBI Taxonomy" id="1340428"/>
    <lineage>
        <taxon>Eukaryota</taxon>
        <taxon>Fungi</taxon>
        <taxon>Dikarya</taxon>
        <taxon>Ascomycota</taxon>
        <taxon>Pezizomycotina</taxon>
        <taxon>Dothideomycetes</taxon>
        <taxon>Pleosporomycetidae</taxon>
        <taxon>Pleosporales</taxon>
        <taxon>Sporormiaceae</taxon>
        <taxon>Sporormia</taxon>
    </lineage>
</organism>
<name>A0A6A6V9T4_9PLEO</name>
<sequence length="927" mass="105201">MALTTMRATLHTITKTKLEELAKQRAIFDEECTALLSAASAEKDPLQRLRLLSHGAKACLRVKAVPMATTSSSQKGHSSPHEQLETDFRNLDRFLEQAHHDPSMSSSWAGILGTWEKTIRQYLSVQSSRYAYADLYGQMVTEWLSSENTGMPSRKRKADDSFEELPGNERLESRASWEKVVFESANIDVDALEAYLHKLFIADKKDVAKSIDLIRTKVAEFELRLARSEPFDIATLRWVIEGLGPSDLLSDSQREALKDFLSNDMILYEIGDVLNMRMATLDRWSWGEHVLVEQRRQLNGTYTMHLHEDLLQAMFLHYIGTKWSVFFKETLLAFRRASWKSNESTIPKATQQRREYYLGYRGLYKSQNLEQQQAQRNRQSYFAYQLMDHESQRFEVTEGEEEVDVAKLVLQTAPKYARTKQTARRSVSNAMPEGTGSGDRESRKTVPPKKPMETKQGILHLLATEAIINTRLHGDFTCLHTAYESWSPLLPHETVLSVLGFLGVSKAGITFFKEFLQAPLKFMDDTGSPRLRCRGIPGSHALSDVFTELILFCLDFSINQATDGGLVYRVYDDIWFWSPDYSKCTKAWASIQEFTKVIGAELSAAKTGSARLTKDHHMEGIADELPVGDIRWGFLRLSPSSGRFVIDEAAVKTHVEELRKQLQSKSGSVIGWIQAWNSFAATFFSANFGTTTNCFGQEHVNAVLTVHRNIQQEVFEGGNVVQFIKEQIRARFGVVDVPDGFLFFPPELGGLDLASPFVRLTQITESVVKDPYSLMDEFFDKLREKYDAAKNRFDSGEIEAERKTKYKPTDSGDAFMSFEEFSLYAEVYTFGGLNLATVYTQLLQKPTIQGVELSVTIQKALDQLTGQENLRGITADVSAMDAYWKWVVHLYGPEMLDRFGGLNIVDRGLLPIGMVGMFRQKRVKWQG</sequence>
<dbReference type="EMBL" id="MU006573">
    <property type="protein sequence ID" value="KAF2747295.1"/>
    <property type="molecule type" value="Genomic_DNA"/>
</dbReference>
<accession>A0A6A6V9T4</accession>
<dbReference type="PANTHER" id="PTHR37015:SF2">
    <property type="entry name" value="REVERSE TRANSCRIPTASE DOMAIN-CONTAINING PROTEIN"/>
    <property type="match status" value="1"/>
</dbReference>